<name>F0YMK4_AURAN</name>
<accession>F0YMK4</accession>
<dbReference type="GeneID" id="20226459"/>
<gene>
    <name evidence="2" type="ORF">AURANDRAFT_67838</name>
</gene>
<dbReference type="KEGG" id="aaf:AURANDRAFT_67838"/>
<keyword evidence="3" id="KW-1185">Reference proteome</keyword>
<dbReference type="PANTHER" id="PTHR14374:SF0">
    <property type="entry name" value="TRAFFICKING PROTEIN PARTICLE COMPLEX SUBUNIT 11"/>
    <property type="match status" value="1"/>
</dbReference>
<evidence type="ECO:0000313" key="2">
    <source>
        <dbReference type="EMBL" id="EGB03663.1"/>
    </source>
</evidence>
<organism evidence="3">
    <name type="scientific">Aureococcus anophagefferens</name>
    <name type="common">Harmful bloom alga</name>
    <dbReference type="NCBI Taxonomy" id="44056"/>
    <lineage>
        <taxon>Eukaryota</taxon>
        <taxon>Sar</taxon>
        <taxon>Stramenopiles</taxon>
        <taxon>Ochrophyta</taxon>
        <taxon>Pelagophyceae</taxon>
        <taxon>Pelagomonadales</taxon>
        <taxon>Pelagomonadaceae</taxon>
        <taxon>Aureococcus</taxon>
    </lineage>
</organism>
<proteinExistence type="predicted"/>
<sequence>MDDPRDCILARGRVCVGTIWEKGGEIKTANEGEGSHRRDRRARAPNLVDSTYGHEQLNAEARAAADAAAAAAQAAVARAAAAVEADAKAAEKLVEVPRPLCFVLSDSRGAGSLGDRFVSALSAAAEMERSPASQLMLQIRYKLVSLNHRFARKKEIDSRQRAPDGCPLEAYPSNRLKGGSTMRQNHRARWISAESTHSDIASPLSCLFSILMLPSRRTFGLFALQLRGGPSWTPLVARYSFKIAWFYEFQGNLDKALRHYRAAYASLSALSVVLLAAEPAMIMALFSKEFQDPNDQVKGVADYVNYKVCRLALQHNKVEEAATQIQTHLWHFRQTSAGDATHQHWGWLSRQHVVFAQLITHYSTLSYSNGTCVASEHIPCIFEKPRESARADVPSISERCALNEPIKSALRLSMPTSSAKLSCSVPMTQSQIKFTNSGSFSWLRDQRDFLAYAEPLYHYAAAAACAVARCVRRDAVLRNLPESAFSTERLSRISLAAPEFVGALPRVDEEVTSQTSKSQSILPDTPSELSSGLEGELCRAALDHIARGFDHVAMVSELLQEALDTLGASHRETKQRRAVWLHAALGNAFSKAEPVSLDVEAARHLDVALKWYEDNETLMCSGIATAWAWSRAFLLEHLGQCALRLGNSSLCITVFFKLAHKDLRDYLSRPTVAIAAQRDALKLLTHGALDDRANTALLRGFSTARFGESQSQIKDSKYAAPAVQVLDQGLVDCATRIVASEKNTAQTIVVELRIRISTPEPLHIRHLELIFRSDNAAKEDSVIVRPGELISLHGHREDSSALIPGTFYGWCGNVKVPCSTAVAETLKLVLAKNGCSILASVKPAADAQVLFEVSQARRECIATVHLKPTATASVELSLDGSHVVFTGVPTFIRAVIMIVQSISKRVIIDISASNDVWLDVTFQLDGVRLSSSGPDLVQVIRGGVLRRYMFNICNFGNKARELGLWITCHEQTELVCSDFCHWNSANVDGSDERGAKMKCTIQNSQLLPVAIETITYKHAPRISSRRIFPRGVLASTVLAQEETLAIDFSTPISGRNQGYLVVRWFALNEDLIVDQIPLLRSRWSLARWTYPVGPVLVIH</sequence>
<dbReference type="OrthoDB" id="6278596at2759"/>
<dbReference type="RefSeq" id="XP_009041665.1">
    <property type="nucleotide sequence ID" value="XM_009043417.1"/>
</dbReference>
<dbReference type="InParanoid" id="F0YMK4"/>
<evidence type="ECO:0000259" key="1">
    <source>
        <dbReference type="Pfam" id="PF11817"/>
    </source>
</evidence>
<dbReference type="Pfam" id="PF11817">
    <property type="entry name" value="Foie-gras_1"/>
    <property type="match status" value="1"/>
</dbReference>
<dbReference type="Proteomes" id="UP000002729">
    <property type="component" value="Unassembled WGS sequence"/>
</dbReference>
<reference evidence="2 3" key="1">
    <citation type="journal article" date="2011" name="Proc. Natl. Acad. Sci. U.S.A.">
        <title>Niche of harmful alga Aureococcus anophagefferens revealed through ecogenomics.</title>
        <authorList>
            <person name="Gobler C.J."/>
            <person name="Berry D.L."/>
            <person name="Dyhrman S.T."/>
            <person name="Wilhelm S.W."/>
            <person name="Salamov A."/>
            <person name="Lobanov A.V."/>
            <person name="Zhang Y."/>
            <person name="Collier J.L."/>
            <person name="Wurch L.L."/>
            <person name="Kustka A.B."/>
            <person name="Dill B.D."/>
            <person name="Shah M."/>
            <person name="VerBerkmoes N.C."/>
            <person name="Kuo A."/>
            <person name="Terry A."/>
            <person name="Pangilinan J."/>
            <person name="Lindquist E.A."/>
            <person name="Lucas S."/>
            <person name="Paulsen I.T."/>
            <person name="Hattenrath-Lehmann T.K."/>
            <person name="Talmage S.C."/>
            <person name="Walker E.A."/>
            <person name="Koch F."/>
            <person name="Burson A.M."/>
            <person name="Marcoval M.A."/>
            <person name="Tang Y.Z."/>
            <person name="Lecleir G.R."/>
            <person name="Coyne K.J."/>
            <person name="Berg G.M."/>
            <person name="Bertrand E.M."/>
            <person name="Saito M.A."/>
            <person name="Gladyshev V.N."/>
            <person name="Grigoriev I.V."/>
        </authorList>
    </citation>
    <scope>NUCLEOTIDE SEQUENCE [LARGE SCALE GENOMIC DNA]</scope>
    <source>
        <strain evidence="3">CCMP 1984</strain>
    </source>
</reference>
<dbReference type="EMBL" id="GL833165">
    <property type="protein sequence ID" value="EGB03663.1"/>
    <property type="molecule type" value="Genomic_DNA"/>
</dbReference>
<dbReference type="InterPro" id="IPR021773">
    <property type="entry name" value="TPC11"/>
</dbReference>
<dbReference type="AlphaFoldDB" id="F0YMK4"/>
<feature type="domain" description="Trafficking protein particle complex subunit 11" evidence="1">
    <location>
        <begin position="296"/>
        <end position="367"/>
    </location>
</feature>
<dbReference type="PANTHER" id="PTHR14374">
    <property type="entry name" value="FOIE GRAS"/>
    <property type="match status" value="1"/>
</dbReference>
<protein>
    <recommendedName>
        <fullName evidence="1">Trafficking protein particle complex subunit 11 domain-containing protein</fullName>
    </recommendedName>
</protein>
<evidence type="ECO:0000313" key="3">
    <source>
        <dbReference type="Proteomes" id="UP000002729"/>
    </source>
</evidence>